<protein>
    <submittedName>
        <fullName evidence="1">(northern house mosquito) hypothetical protein</fullName>
    </submittedName>
</protein>
<dbReference type="EMBL" id="HBUE01186157">
    <property type="protein sequence ID" value="CAG6522725.1"/>
    <property type="molecule type" value="Transcribed_RNA"/>
</dbReference>
<sequence length="148" mass="17340">MSAFVEKRFLFYKKGCLTFIHSLTMSSLSFTLTNLRLQNGRFKKSVLTRLFFKRKLFHLVCYCSRRKTLRTQIQTRGGDINAKRGAELFYTFRKGVCSCGVRSQSAKERVMYRTIDRWKEREGMLHSSYSFFFAVSTKGLGSLQVFHV</sequence>
<dbReference type="EMBL" id="HBUE01291886">
    <property type="protein sequence ID" value="CAG6574356.1"/>
    <property type="molecule type" value="Transcribed_RNA"/>
</dbReference>
<name>A0A8D8NR04_CULPI</name>
<proteinExistence type="predicted"/>
<evidence type="ECO:0000313" key="1">
    <source>
        <dbReference type="EMBL" id="CAG6574356.1"/>
    </source>
</evidence>
<organism evidence="1">
    <name type="scientific">Culex pipiens</name>
    <name type="common">House mosquito</name>
    <dbReference type="NCBI Taxonomy" id="7175"/>
    <lineage>
        <taxon>Eukaryota</taxon>
        <taxon>Metazoa</taxon>
        <taxon>Ecdysozoa</taxon>
        <taxon>Arthropoda</taxon>
        <taxon>Hexapoda</taxon>
        <taxon>Insecta</taxon>
        <taxon>Pterygota</taxon>
        <taxon>Neoptera</taxon>
        <taxon>Endopterygota</taxon>
        <taxon>Diptera</taxon>
        <taxon>Nematocera</taxon>
        <taxon>Culicoidea</taxon>
        <taxon>Culicidae</taxon>
        <taxon>Culicinae</taxon>
        <taxon>Culicini</taxon>
        <taxon>Culex</taxon>
        <taxon>Culex</taxon>
    </lineage>
</organism>
<accession>A0A8D8NR04</accession>
<dbReference type="AlphaFoldDB" id="A0A8D8NR04"/>
<reference evidence="1" key="1">
    <citation type="submission" date="2021-05" db="EMBL/GenBank/DDBJ databases">
        <authorList>
            <person name="Alioto T."/>
            <person name="Alioto T."/>
            <person name="Gomez Garrido J."/>
        </authorList>
    </citation>
    <scope>NUCLEOTIDE SEQUENCE</scope>
</reference>